<evidence type="ECO:0000313" key="3">
    <source>
        <dbReference type="Proteomes" id="UP001363151"/>
    </source>
</evidence>
<proteinExistence type="predicted"/>
<dbReference type="Proteomes" id="UP001363151">
    <property type="component" value="Unassembled WGS sequence"/>
</dbReference>
<comment type="caution">
    <text evidence="2">The sequence shown here is derived from an EMBL/GenBank/DDBJ whole genome shotgun (WGS) entry which is preliminary data.</text>
</comment>
<gene>
    <name evidence="2" type="ORF">SO694_00055146</name>
</gene>
<reference evidence="2 3" key="1">
    <citation type="submission" date="2024-03" db="EMBL/GenBank/DDBJ databases">
        <title>Aureococcus anophagefferens CCMP1851 and Kratosvirus quantuckense: Draft genome of a second virus-susceptible host strain in the model system.</title>
        <authorList>
            <person name="Chase E."/>
            <person name="Truchon A.R."/>
            <person name="Schepens W."/>
            <person name="Wilhelm S.W."/>
        </authorList>
    </citation>
    <scope>NUCLEOTIDE SEQUENCE [LARGE SCALE GENOMIC DNA]</scope>
    <source>
        <strain evidence="2 3">CCMP1851</strain>
    </source>
</reference>
<evidence type="ECO:0000256" key="1">
    <source>
        <dbReference type="SAM" id="MobiDB-lite"/>
    </source>
</evidence>
<name>A0ABR1FXP5_AURAN</name>
<evidence type="ECO:0000313" key="2">
    <source>
        <dbReference type="EMBL" id="KAK7240910.1"/>
    </source>
</evidence>
<dbReference type="EMBL" id="JBBJCI010000208">
    <property type="protein sequence ID" value="KAK7240910.1"/>
    <property type="molecule type" value="Genomic_DNA"/>
</dbReference>
<accession>A0ABR1FXP5</accession>
<sequence>MPPRRIRKDDAAAAPPPPPPRRRGRGPDDGARRVRAAYDFLRREAEAVGGSARPFCEAEAEAFLARLAGDPLLRGERGFAAARARLALGRRPAPRVPARAAALARRGDEAWDVLDGRGALLGPAVDGRLPLATRSADELVHPTRFPRGDDMNHEAAYDERKLAAALRDAGFGRCERRRFDPEADVADWTRAAETLYMVAYA</sequence>
<feature type="region of interest" description="Disordered" evidence="1">
    <location>
        <begin position="1"/>
        <end position="33"/>
    </location>
</feature>
<keyword evidence="3" id="KW-1185">Reference proteome</keyword>
<protein>
    <submittedName>
        <fullName evidence="2">Uncharacterized protein</fullName>
    </submittedName>
</protein>
<organism evidence="2 3">
    <name type="scientific">Aureococcus anophagefferens</name>
    <name type="common">Harmful bloom alga</name>
    <dbReference type="NCBI Taxonomy" id="44056"/>
    <lineage>
        <taxon>Eukaryota</taxon>
        <taxon>Sar</taxon>
        <taxon>Stramenopiles</taxon>
        <taxon>Ochrophyta</taxon>
        <taxon>Pelagophyceae</taxon>
        <taxon>Pelagomonadales</taxon>
        <taxon>Pelagomonadaceae</taxon>
        <taxon>Aureococcus</taxon>
    </lineage>
</organism>